<dbReference type="InterPro" id="IPR000014">
    <property type="entry name" value="PAS"/>
</dbReference>
<dbReference type="SUPFAM" id="SSF141868">
    <property type="entry name" value="EAL domain-like"/>
    <property type="match status" value="1"/>
</dbReference>
<keyword evidence="5" id="KW-1185">Reference proteome</keyword>
<dbReference type="Gene3D" id="3.20.20.450">
    <property type="entry name" value="EAL domain"/>
    <property type="match status" value="1"/>
</dbReference>
<dbReference type="InterPro" id="IPR001633">
    <property type="entry name" value="EAL_dom"/>
</dbReference>
<dbReference type="Pfam" id="PF13426">
    <property type="entry name" value="PAS_9"/>
    <property type="match status" value="1"/>
</dbReference>
<proteinExistence type="predicted"/>
<dbReference type="PROSITE" id="PS50887">
    <property type="entry name" value="GGDEF"/>
    <property type="match status" value="1"/>
</dbReference>
<dbReference type="CDD" id="cd00130">
    <property type="entry name" value="PAS"/>
    <property type="match status" value="1"/>
</dbReference>
<dbReference type="PROSITE" id="PS50883">
    <property type="entry name" value="EAL"/>
    <property type="match status" value="1"/>
</dbReference>
<evidence type="ECO:0000313" key="4">
    <source>
        <dbReference type="EMBL" id="SDJ36333.1"/>
    </source>
</evidence>
<organism evidence="4 5">
    <name type="scientific">Billgrantia gudaonensis</name>
    <dbReference type="NCBI Taxonomy" id="376427"/>
    <lineage>
        <taxon>Bacteria</taxon>
        <taxon>Pseudomonadati</taxon>
        <taxon>Pseudomonadota</taxon>
        <taxon>Gammaproteobacteria</taxon>
        <taxon>Oceanospirillales</taxon>
        <taxon>Halomonadaceae</taxon>
        <taxon>Billgrantia</taxon>
    </lineage>
</organism>
<evidence type="ECO:0000259" key="2">
    <source>
        <dbReference type="PROSITE" id="PS50883"/>
    </source>
</evidence>
<dbReference type="SUPFAM" id="SSF55785">
    <property type="entry name" value="PYP-like sensor domain (PAS domain)"/>
    <property type="match status" value="1"/>
</dbReference>
<dbReference type="CDD" id="cd01949">
    <property type="entry name" value="GGDEF"/>
    <property type="match status" value="1"/>
</dbReference>
<dbReference type="PANTHER" id="PTHR44757:SF2">
    <property type="entry name" value="BIOFILM ARCHITECTURE MAINTENANCE PROTEIN MBAA"/>
    <property type="match status" value="1"/>
</dbReference>
<dbReference type="OrthoDB" id="6151881at2"/>
<name>A0A1G8T4C4_9GAMM</name>
<feature type="domain" description="EAL" evidence="2">
    <location>
        <begin position="311"/>
        <end position="566"/>
    </location>
</feature>
<dbReference type="InterPro" id="IPR000160">
    <property type="entry name" value="GGDEF_dom"/>
</dbReference>
<dbReference type="InterPro" id="IPR035965">
    <property type="entry name" value="PAS-like_dom_sf"/>
</dbReference>
<dbReference type="Proteomes" id="UP000198525">
    <property type="component" value="Unassembled WGS sequence"/>
</dbReference>
<dbReference type="EMBL" id="FNES01000004">
    <property type="protein sequence ID" value="SDJ36333.1"/>
    <property type="molecule type" value="Genomic_DNA"/>
</dbReference>
<evidence type="ECO:0000259" key="1">
    <source>
        <dbReference type="PROSITE" id="PS50112"/>
    </source>
</evidence>
<dbReference type="InterPro" id="IPR029787">
    <property type="entry name" value="Nucleotide_cyclase"/>
</dbReference>
<dbReference type="SMART" id="SM00052">
    <property type="entry name" value="EAL"/>
    <property type="match status" value="1"/>
</dbReference>
<dbReference type="RefSeq" id="WP_089684422.1">
    <property type="nucleotide sequence ID" value="NZ_FNES01000004.1"/>
</dbReference>
<accession>A0A1G8T4C4</accession>
<dbReference type="Pfam" id="PF00990">
    <property type="entry name" value="GGDEF"/>
    <property type="match status" value="1"/>
</dbReference>
<sequence>MSHHHPQERIRSLSGHPARLIQHAFDQSHNGMVITDATGHIVLANEAFCRIAGCERREATGWPIEHFFASLRTPMPMSLDDAMPHAWQQEVLCRHADGESHPVLMTVDALPSTHDQATHFLRTFVNLITSHSDRPSTHHWVHVDPTTGLPNWLLLRDRLSHALAHAERTDHGLALLFIDVDRFKAVNDAVGHIEGDRLLGDLARRMQGALRNRDTLARLGGDEFVMILDGSAEAAQIVAERLQEALEPPFAVENGQLLLTVSIGIALFPFDAEDEEGLINGAQGAMLTARQKGPGRLAFVDHRLTAQLKEKFRLECQLSEAAHAPEKHFAVHYQPEFDPRSGACIGLEARLYWHQPHHGWRSPETFRDAANRLGLGVRLDRWALLKTIDDHHRWQADASPLGMLTITLPLSESHLAHNTFDGRPLDRFLRQHHPDPLTWLTLAIPSQCLGLKLEDAAHLLKRLVTLGVRLTVDDLGDGAFDLARLARLPLHRARFRASLARESQRSLAAALCRLLEALAIEPGVTHVDTLEDALAIEALSLPRVQGEHYGLAMSTQALDDWLGTQNISPSA</sequence>
<dbReference type="InterPro" id="IPR052155">
    <property type="entry name" value="Biofilm_reg_signaling"/>
</dbReference>
<evidence type="ECO:0000313" key="5">
    <source>
        <dbReference type="Proteomes" id="UP000198525"/>
    </source>
</evidence>
<dbReference type="InterPro" id="IPR043128">
    <property type="entry name" value="Rev_trsase/Diguanyl_cyclase"/>
</dbReference>
<dbReference type="CDD" id="cd01948">
    <property type="entry name" value="EAL"/>
    <property type="match status" value="1"/>
</dbReference>
<feature type="domain" description="PAS" evidence="1">
    <location>
        <begin position="17"/>
        <end position="61"/>
    </location>
</feature>
<dbReference type="PANTHER" id="PTHR44757">
    <property type="entry name" value="DIGUANYLATE CYCLASE DGCP"/>
    <property type="match status" value="1"/>
</dbReference>
<dbReference type="NCBIfam" id="TIGR00229">
    <property type="entry name" value="sensory_box"/>
    <property type="match status" value="1"/>
</dbReference>
<protein>
    <submittedName>
        <fullName evidence="4">PAS domain S-box-containing protein/diguanylate cyclase (GGDEF) domain-containing protein</fullName>
    </submittedName>
</protein>
<dbReference type="Pfam" id="PF00563">
    <property type="entry name" value="EAL"/>
    <property type="match status" value="1"/>
</dbReference>
<dbReference type="InterPro" id="IPR035919">
    <property type="entry name" value="EAL_sf"/>
</dbReference>
<dbReference type="Gene3D" id="3.30.70.270">
    <property type="match status" value="1"/>
</dbReference>
<evidence type="ECO:0000259" key="3">
    <source>
        <dbReference type="PROSITE" id="PS50887"/>
    </source>
</evidence>
<gene>
    <name evidence="4" type="ORF">SAMN04487954_104191</name>
</gene>
<dbReference type="SUPFAM" id="SSF55073">
    <property type="entry name" value="Nucleotide cyclase"/>
    <property type="match status" value="1"/>
</dbReference>
<dbReference type="STRING" id="376427.SAMN04487954_104191"/>
<dbReference type="SMART" id="SM00091">
    <property type="entry name" value="PAS"/>
    <property type="match status" value="1"/>
</dbReference>
<feature type="domain" description="GGDEF" evidence="3">
    <location>
        <begin position="171"/>
        <end position="302"/>
    </location>
</feature>
<dbReference type="SMART" id="SM00267">
    <property type="entry name" value="GGDEF"/>
    <property type="match status" value="1"/>
</dbReference>
<dbReference type="PROSITE" id="PS50112">
    <property type="entry name" value="PAS"/>
    <property type="match status" value="1"/>
</dbReference>
<reference evidence="4 5" key="1">
    <citation type="submission" date="2016-10" db="EMBL/GenBank/DDBJ databases">
        <authorList>
            <person name="de Groot N.N."/>
        </authorList>
    </citation>
    <scope>NUCLEOTIDE SEQUENCE [LARGE SCALE GENOMIC DNA]</scope>
    <source>
        <strain evidence="4 5">CGMCC 1.6133</strain>
    </source>
</reference>
<dbReference type="AlphaFoldDB" id="A0A1G8T4C4"/>
<dbReference type="Gene3D" id="3.30.450.20">
    <property type="entry name" value="PAS domain"/>
    <property type="match status" value="1"/>
</dbReference>
<dbReference type="NCBIfam" id="TIGR00254">
    <property type="entry name" value="GGDEF"/>
    <property type="match status" value="1"/>
</dbReference>